<comment type="caution">
    <text evidence="10">The sequence shown here is derived from an EMBL/GenBank/DDBJ whole genome shotgun (WGS) entry which is preliminary data.</text>
</comment>
<dbReference type="InterPro" id="IPR027417">
    <property type="entry name" value="P-loop_NTPase"/>
</dbReference>
<evidence type="ECO:0000256" key="2">
    <source>
        <dbReference type="ARBA" id="ARBA00012906"/>
    </source>
</evidence>
<name>A0A644U3E3_9ZZZZ</name>
<dbReference type="SUPFAM" id="SSF52540">
    <property type="entry name" value="P-loop containing nucleoside triphosphate hydrolases"/>
    <property type="match status" value="1"/>
</dbReference>
<evidence type="ECO:0000256" key="5">
    <source>
        <dbReference type="ARBA" id="ARBA00022777"/>
    </source>
</evidence>
<evidence type="ECO:0000256" key="7">
    <source>
        <dbReference type="ARBA" id="ARBA00047615"/>
    </source>
</evidence>
<reference evidence="10" key="1">
    <citation type="submission" date="2019-08" db="EMBL/GenBank/DDBJ databases">
        <authorList>
            <person name="Kucharzyk K."/>
            <person name="Murdoch R.W."/>
            <person name="Higgins S."/>
            <person name="Loffler F."/>
        </authorList>
    </citation>
    <scope>NUCLEOTIDE SEQUENCE</scope>
</reference>
<dbReference type="AlphaFoldDB" id="A0A644U3E3"/>
<gene>
    <name evidence="10" type="primary">cmk_7</name>
    <name evidence="10" type="ORF">SDC9_18296</name>
</gene>
<dbReference type="Gene3D" id="3.40.50.300">
    <property type="entry name" value="P-loop containing nucleotide triphosphate hydrolases"/>
    <property type="match status" value="1"/>
</dbReference>
<feature type="domain" description="Cytidylate kinase" evidence="9">
    <location>
        <begin position="15"/>
        <end position="224"/>
    </location>
</feature>
<evidence type="ECO:0000256" key="8">
    <source>
        <dbReference type="ARBA" id="ARBA00048478"/>
    </source>
</evidence>
<keyword evidence="4" id="KW-0547">Nucleotide-binding</keyword>
<evidence type="ECO:0000256" key="3">
    <source>
        <dbReference type="ARBA" id="ARBA00022679"/>
    </source>
</evidence>
<dbReference type="HAMAP" id="MF_00238">
    <property type="entry name" value="Cytidyl_kinase_type1"/>
    <property type="match status" value="1"/>
</dbReference>
<comment type="similarity">
    <text evidence="1">Belongs to the cytidylate kinase family. Type 1 subfamily.</text>
</comment>
<dbReference type="CDD" id="cd02020">
    <property type="entry name" value="CMPK"/>
    <property type="match status" value="1"/>
</dbReference>
<accession>A0A644U3E3</accession>
<evidence type="ECO:0000256" key="1">
    <source>
        <dbReference type="ARBA" id="ARBA00009427"/>
    </source>
</evidence>
<dbReference type="GO" id="GO:0005524">
    <property type="term" value="F:ATP binding"/>
    <property type="evidence" value="ECO:0007669"/>
    <property type="project" value="UniProtKB-KW"/>
</dbReference>
<dbReference type="EMBL" id="VSSQ01000066">
    <property type="protein sequence ID" value="MPL72511.1"/>
    <property type="molecule type" value="Genomic_DNA"/>
</dbReference>
<evidence type="ECO:0000256" key="6">
    <source>
        <dbReference type="ARBA" id="ARBA00022840"/>
    </source>
</evidence>
<dbReference type="GO" id="GO:0036431">
    <property type="term" value="F:dCMP kinase activity"/>
    <property type="evidence" value="ECO:0007669"/>
    <property type="project" value="InterPro"/>
</dbReference>
<dbReference type="Pfam" id="PF02224">
    <property type="entry name" value="Cytidylate_kin"/>
    <property type="match status" value="1"/>
</dbReference>
<keyword evidence="3 10" id="KW-0808">Transferase</keyword>
<evidence type="ECO:0000313" key="10">
    <source>
        <dbReference type="EMBL" id="MPL72511.1"/>
    </source>
</evidence>
<comment type="catalytic activity">
    <reaction evidence="7">
        <text>dCMP + ATP = dCDP + ADP</text>
        <dbReference type="Rhea" id="RHEA:25094"/>
        <dbReference type="ChEBI" id="CHEBI:30616"/>
        <dbReference type="ChEBI" id="CHEBI:57566"/>
        <dbReference type="ChEBI" id="CHEBI:58593"/>
        <dbReference type="ChEBI" id="CHEBI:456216"/>
        <dbReference type="EC" id="2.7.4.25"/>
    </reaction>
</comment>
<organism evidence="10">
    <name type="scientific">bioreactor metagenome</name>
    <dbReference type="NCBI Taxonomy" id="1076179"/>
    <lineage>
        <taxon>unclassified sequences</taxon>
        <taxon>metagenomes</taxon>
        <taxon>ecological metagenomes</taxon>
    </lineage>
</organism>
<dbReference type="InterPro" id="IPR003136">
    <property type="entry name" value="Cytidylate_kin"/>
</dbReference>
<dbReference type="EC" id="2.7.4.25" evidence="2"/>
<dbReference type="NCBIfam" id="TIGR00017">
    <property type="entry name" value="cmk"/>
    <property type="match status" value="1"/>
</dbReference>
<dbReference type="InterPro" id="IPR011994">
    <property type="entry name" value="Cytidylate_kinase_dom"/>
</dbReference>
<sequence>MFVDDMTMIKERTIIAVDGHSSTGKSTFAKLIASRYGLIYVDTGALYRGVTLFAIKNSIIDSENRIDTKALSEKLPGLELVFRPTGAGGATELYMENENIERIIRGLEVSSKVSFIAALPLVRDYVDSKLQRYGTEGGVIMDGRDIGTVVFPNADIKIFMTASAEVRAKRRFKEMISRGENPDFESVLANVKERDFIDENREAAPLKRAKEAFLLDNSNMTVDDQLRWFEELIAKK</sequence>
<dbReference type="GO" id="GO:0036430">
    <property type="term" value="F:CMP kinase activity"/>
    <property type="evidence" value="ECO:0007669"/>
    <property type="project" value="RHEA"/>
</dbReference>
<comment type="catalytic activity">
    <reaction evidence="8">
        <text>CMP + ATP = CDP + ADP</text>
        <dbReference type="Rhea" id="RHEA:11600"/>
        <dbReference type="ChEBI" id="CHEBI:30616"/>
        <dbReference type="ChEBI" id="CHEBI:58069"/>
        <dbReference type="ChEBI" id="CHEBI:60377"/>
        <dbReference type="ChEBI" id="CHEBI:456216"/>
        <dbReference type="EC" id="2.7.4.25"/>
    </reaction>
</comment>
<keyword evidence="5 10" id="KW-0418">Kinase</keyword>
<protein>
    <recommendedName>
        <fullName evidence="2">(d)CMP kinase</fullName>
        <ecNumber evidence="2">2.7.4.25</ecNumber>
    </recommendedName>
</protein>
<evidence type="ECO:0000259" key="9">
    <source>
        <dbReference type="Pfam" id="PF02224"/>
    </source>
</evidence>
<evidence type="ECO:0000256" key="4">
    <source>
        <dbReference type="ARBA" id="ARBA00022741"/>
    </source>
</evidence>
<proteinExistence type="inferred from homology"/>
<keyword evidence="6" id="KW-0067">ATP-binding</keyword>